<keyword evidence="2" id="KW-0472">Membrane</keyword>
<accession>A0A6C0F7J3</accession>
<feature type="compositionally biased region" description="Low complexity" evidence="1">
    <location>
        <begin position="1"/>
        <end position="32"/>
    </location>
</feature>
<dbReference type="EMBL" id="MN738790">
    <property type="protein sequence ID" value="QHT37172.1"/>
    <property type="molecule type" value="Genomic_DNA"/>
</dbReference>
<name>A0A6C0F7J3_9ZZZZ</name>
<reference evidence="3" key="1">
    <citation type="journal article" date="2020" name="Nature">
        <title>Giant virus diversity and host interactions through global metagenomics.</title>
        <authorList>
            <person name="Schulz F."/>
            <person name="Roux S."/>
            <person name="Paez-Espino D."/>
            <person name="Jungbluth S."/>
            <person name="Walsh D.A."/>
            <person name="Denef V.J."/>
            <person name="McMahon K.D."/>
            <person name="Konstantinidis K.T."/>
            <person name="Eloe-Fadrosh E.A."/>
            <person name="Kyrpides N.C."/>
            <person name="Woyke T."/>
        </authorList>
    </citation>
    <scope>NUCLEOTIDE SEQUENCE</scope>
    <source>
        <strain evidence="3">GVMAG-S-ERX555967-131</strain>
    </source>
</reference>
<evidence type="ECO:0000313" key="3">
    <source>
        <dbReference type="EMBL" id="QHT37172.1"/>
    </source>
</evidence>
<protein>
    <submittedName>
        <fullName evidence="3">Uncharacterized protein</fullName>
    </submittedName>
</protein>
<feature type="transmembrane region" description="Helical" evidence="2">
    <location>
        <begin position="44"/>
        <end position="65"/>
    </location>
</feature>
<evidence type="ECO:0000256" key="2">
    <source>
        <dbReference type="SAM" id="Phobius"/>
    </source>
</evidence>
<feature type="region of interest" description="Disordered" evidence="1">
    <location>
        <begin position="1"/>
        <end position="36"/>
    </location>
</feature>
<evidence type="ECO:0000256" key="1">
    <source>
        <dbReference type="SAM" id="MobiDB-lite"/>
    </source>
</evidence>
<sequence length="75" mass="8564">MDSEEASINSEEASINSEGKSINSEEASINSEGKSMDSEGLCKFYFLTEMTLKVLFFTIFLQHFYKTLFLLLKSY</sequence>
<dbReference type="AlphaFoldDB" id="A0A6C0F7J3"/>
<keyword evidence="2" id="KW-0812">Transmembrane</keyword>
<proteinExistence type="predicted"/>
<keyword evidence="2" id="KW-1133">Transmembrane helix</keyword>
<organism evidence="3">
    <name type="scientific">viral metagenome</name>
    <dbReference type="NCBI Taxonomy" id="1070528"/>
    <lineage>
        <taxon>unclassified sequences</taxon>
        <taxon>metagenomes</taxon>
        <taxon>organismal metagenomes</taxon>
    </lineage>
</organism>